<feature type="binding site" evidence="12">
    <location>
        <position position="334"/>
    </location>
    <ligand>
        <name>L-glutamate</name>
        <dbReference type="ChEBI" id="CHEBI:29985"/>
    </ligand>
</feature>
<feature type="binding site" evidence="12">
    <location>
        <begin position="239"/>
        <end position="240"/>
    </location>
    <ligand>
        <name>L-glutamate</name>
        <dbReference type="ChEBI" id="CHEBI:29985"/>
    </ligand>
</feature>
<gene>
    <name evidence="20" type="primary">glnA</name>
    <name evidence="20" type="ORF">CTLFYP3_00386</name>
</gene>
<evidence type="ECO:0000256" key="12">
    <source>
        <dbReference type="PIRSR" id="PIRSR604809-1"/>
    </source>
</evidence>
<feature type="binding site" evidence="13">
    <location>
        <position position="183"/>
    </location>
    <ligand>
        <name>ATP</name>
        <dbReference type="ChEBI" id="CHEBI:30616"/>
    </ligand>
</feature>
<name>A0A6N2YMR3_9CLOT</name>
<dbReference type="PROSITE" id="PS00180">
    <property type="entry name" value="GLNA_1"/>
    <property type="match status" value="1"/>
</dbReference>
<dbReference type="SUPFAM" id="SSF54368">
    <property type="entry name" value="Glutamine synthetase, N-terminal domain"/>
    <property type="match status" value="1"/>
</dbReference>
<comment type="subcellular location">
    <subcellularLocation>
        <location evidence="1">Cytoplasm</location>
    </subcellularLocation>
</comment>
<feature type="binding site" evidence="12">
    <location>
        <position position="303"/>
    </location>
    <ligand>
        <name>L-glutamate</name>
        <dbReference type="ChEBI" id="CHEBI:29985"/>
    </ligand>
</feature>
<dbReference type="GO" id="GO:0005737">
    <property type="term" value="C:cytoplasm"/>
    <property type="evidence" value="ECO:0007669"/>
    <property type="project" value="UniProtKB-SubCell"/>
</dbReference>
<evidence type="ECO:0000256" key="13">
    <source>
        <dbReference type="PIRSR" id="PIRSR604809-2"/>
    </source>
</evidence>
<comment type="similarity">
    <text evidence="2 15 16">Belongs to the glutamine synthetase family.</text>
</comment>
<keyword evidence="7 14" id="KW-0479">Metal-binding</keyword>
<feature type="domain" description="GS catalytic" evidence="19">
    <location>
        <begin position="108"/>
        <end position="443"/>
    </location>
</feature>
<dbReference type="Gene3D" id="3.10.20.70">
    <property type="entry name" value="Glutamine synthetase, N-terminal domain"/>
    <property type="match status" value="1"/>
</dbReference>
<evidence type="ECO:0000313" key="20">
    <source>
        <dbReference type="EMBL" id="VYT66662.1"/>
    </source>
</evidence>
<dbReference type="GO" id="GO:0004356">
    <property type="term" value="F:glutamine synthetase activity"/>
    <property type="evidence" value="ECO:0007669"/>
    <property type="project" value="UniProtKB-EC"/>
</dbReference>
<evidence type="ECO:0000256" key="17">
    <source>
        <dbReference type="RuleBase" id="RU004356"/>
    </source>
</evidence>
<dbReference type="Pfam" id="PF00120">
    <property type="entry name" value="Gln-synt_C"/>
    <property type="match status" value="1"/>
</dbReference>
<dbReference type="NCBIfam" id="TIGR00653">
    <property type="entry name" value="GlnA"/>
    <property type="match status" value="1"/>
</dbReference>
<dbReference type="Pfam" id="PF03951">
    <property type="entry name" value="Gln-synt_N"/>
    <property type="match status" value="1"/>
</dbReference>
<dbReference type="SMART" id="SM01230">
    <property type="entry name" value="Gln-synt_C"/>
    <property type="match status" value="1"/>
</dbReference>
<organism evidence="20">
    <name type="scientific">Clostridium tertium</name>
    <dbReference type="NCBI Taxonomy" id="1559"/>
    <lineage>
        <taxon>Bacteria</taxon>
        <taxon>Bacillati</taxon>
        <taxon>Bacillota</taxon>
        <taxon>Clostridia</taxon>
        <taxon>Eubacteriales</taxon>
        <taxon>Clostridiaceae</taxon>
        <taxon>Clostridium</taxon>
    </lineage>
</organism>
<dbReference type="EMBL" id="CACRTO010000005">
    <property type="protein sequence ID" value="VYT66662.1"/>
    <property type="molecule type" value="Genomic_DNA"/>
</dbReference>
<dbReference type="GO" id="GO:0005524">
    <property type="term" value="F:ATP binding"/>
    <property type="evidence" value="ECO:0007669"/>
    <property type="project" value="UniProtKB-KW"/>
</dbReference>
<dbReference type="GO" id="GO:0046872">
    <property type="term" value="F:metal ion binding"/>
    <property type="evidence" value="ECO:0007669"/>
    <property type="project" value="UniProtKB-KW"/>
</dbReference>
<dbReference type="InterPro" id="IPR027303">
    <property type="entry name" value="Gln_synth_gly_rich_site"/>
</dbReference>
<evidence type="ECO:0000256" key="14">
    <source>
        <dbReference type="PIRSR" id="PIRSR604809-3"/>
    </source>
</evidence>
<evidence type="ECO:0000256" key="6">
    <source>
        <dbReference type="ARBA" id="ARBA00022598"/>
    </source>
</evidence>
<keyword evidence="8 13" id="KW-0547">Nucleotide-binding</keyword>
<dbReference type="InterPro" id="IPR004809">
    <property type="entry name" value="Gln_synth_I"/>
</dbReference>
<dbReference type="AlphaFoldDB" id="A0A6N2YMR3"/>
<sequence length="443" mass="50043">MSKYSREDVIKLVQENGVKFIRLQFTDIFGALKNVAITDKQLEKALNNQMMFDGSSISGFVRIEESDMYLRPNLDSFVIFPWRPQQGKVARLICDIYTPEGTPFEGDPRNILRKVLKEAKDLGYTMNVGPECEFFLLETNEYGEPILKTQDKAGYFDLSPLDAGENVRRDISLVLEDMGFEIEASHHEVADGQNEIDFKYEDALTTADNVMTFKLVVKSIAQRHGVYATFMPKPFFGINGSGMHINMSLNKDGKNAFVDDNDKLGLSSTAYSFIAGLVKHVKGISAITNPLVNSYKRLVPGYEAPVYIAWSAKNRSPLIRVPATRGNGTRVELRCPDPSANPYLVLACLLAAGLDGIKNNLQPPASVEKNIFKMTLEERAEEGIDSLPGTLEEAIRYMEESELVRKTLGEHTFNNYIKAKKSEWNDYRTKVHQWEIDNYLNQY</sequence>
<dbReference type="EC" id="6.3.1.2" evidence="3 17"/>
<dbReference type="SUPFAM" id="SSF55931">
    <property type="entry name" value="Glutamine synthetase/guanido kinase"/>
    <property type="match status" value="1"/>
</dbReference>
<feature type="binding site" evidence="13">
    <location>
        <begin position="198"/>
        <end position="200"/>
    </location>
    <ligand>
        <name>ATP</name>
        <dbReference type="ChEBI" id="CHEBI:30616"/>
    </ligand>
</feature>
<dbReference type="RefSeq" id="WP_156624448.1">
    <property type="nucleotide sequence ID" value="NZ_CACRTO010000005.1"/>
</dbReference>
<reference evidence="20" key="1">
    <citation type="submission" date="2019-11" db="EMBL/GenBank/DDBJ databases">
        <authorList>
            <person name="Feng L."/>
        </authorList>
    </citation>
    <scope>NUCLEOTIDE SEQUENCE</scope>
    <source>
        <strain evidence="20">CTertiumLFYP3</strain>
    </source>
</reference>
<dbReference type="InterPro" id="IPR027302">
    <property type="entry name" value="Gln_synth_N_conserv_site"/>
</dbReference>
<dbReference type="PROSITE" id="PS51987">
    <property type="entry name" value="GS_CATALYTIC"/>
    <property type="match status" value="1"/>
</dbReference>
<feature type="binding site" evidence="14">
    <location>
        <position position="332"/>
    </location>
    <ligand>
        <name>Mg(2+)</name>
        <dbReference type="ChEBI" id="CHEBI:18420"/>
        <label>1</label>
    </ligand>
</feature>
<evidence type="ECO:0000256" key="4">
    <source>
        <dbReference type="ARBA" id="ARBA00021364"/>
    </source>
</evidence>
<dbReference type="PANTHER" id="PTHR43785:SF12">
    <property type="entry name" value="TYPE-1 GLUTAMINE SYNTHETASE 2"/>
    <property type="match status" value="1"/>
</dbReference>
<accession>A0A6N2YMR3</accession>
<evidence type="ECO:0000256" key="3">
    <source>
        <dbReference type="ARBA" id="ARBA00012937"/>
    </source>
</evidence>
<evidence type="ECO:0000259" key="19">
    <source>
        <dbReference type="PROSITE" id="PS51987"/>
    </source>
</evidence>
<feature type="domain" description="GS beta-grasp" evidence="18">
    <location>
        <begin position="16"/>
        <end position="101"/>
    </location>
</feature>
<keyword evidence="6 17" id="KW-0436">Ligase</keyword>
<feature type="binding site" evidence="14">
    <location>
        <position position="244"/>
    </location>
    <ligand>
        <name>Mg(2+)</name>
        <dbReference type="ChEBI" id="CHEBI:18420"/>
        <label>1</label>
    </ligand>
</feature>
<keyword evidence="9 13" id="KW-0067">ATP-binding</keyword>
<feature type="binding site" evidence="14">
    <location>
        <position position="131"/>
    </location>
    <ligand>
        <name>Mg(2+)</name>
        <dbReference type="ChEBI" id="CHEBI:18420"/>
        <label>1</label>
    </ligand>
</feature>
<comment type="cofactor">
    <cofactor evidence="14">
        <name>Mg(2+)</name>
        <dbReference type="ChEBI" id="CHEBI:18420"/>
    </cofactor>
    <text evidence="14">Binds 2 Mg(2+) ions per subunit.</text>
</comment>
<keyword evidence="10 14" id="KW-0460">Magnesium</keyword>
<proteinExistence type="inferred from homology"/>
<dbReference type="GO" id="GO:0006542">
    <property type="term" value="P:glutamine biosynthetic process"/>
    <property type="evidence" value="ECO:0007669"/>
    <property type="project" value="InterPro"/>
</dbReference>
<dbReference type="PANTHER" id="PTHR43785">
    <property type="entry name" value="GAMMA-GLUTAMYLPUTRESCINE SYNTHETASE"/>
    <property type="match status" value="1"/>
</dbReference>
<dbReference type="PROSITE" id="PS00181">
    <property type="entry name" value="GLNA_ATP"/>
    <property type="match status" value="1"/>
</dbReference>
<feature type="binding site" evidence="12">
    <location>
        <position position="315"/>
    </location>
    <ligand>
        <name>L-glutamate</name>
        <dbReference type="ChEBI" id="CHEBI:29985"/>
    </ligand>
</feature>
<dbReference type="InterPro" id="IPR036651">
    <property type="entry name" value="Gln_synt_N_sf"/>
</dbReference>
<dbReference type="InterPro" id="IPR014746">
    <property type="entry name" value="Gln_synth/guanido_kin_cat_dom"/>
</dbReference>
<feature type="binding site" evidence="14">
    <location>
        <position position="195"/>
    </location>
    <ligand>
        <name>Mg(2+)</name>
        <dbReference type="ChEBI" id="CHEBI:18420"/>
        <label>1</label>
    </ligand>
</feature>
<evidence type="ECO:0000256" key="5">
    <source>
        <dbReference type="ARBA" id="ARBA00022490"/>
    </source>
</evidence>
<dbReference type="FunFam" id="3.10.20.70:FF:000005">
    <property type="entry name" value="Glutamine synthetase"/>
    <property type="match status" value="1"/>
</dbReference>
<dbReference type="Gene3D" id="3.30.590.10">
    <property type="entry name" value="Glutamine synthetase/guanido kinase, catalytic domain"/>
    <property type="match status" value="1"/>
</dbReference>
<evidence type="ECO:0000256" key="1">
    <source>
        <dbReference type="ARBA" id="ARBA00004496"/>
    </source>
</evidence>
<evidence type="ECO:0000256" key="15">
    <source>
        <dbReference type="PROSITE-ProRule" id="PRU01330"/>
    </source>
</evidence>
<feature type="binding site" evidence="14">
    <location>
        <position position="188"/>
    </location>
    <ligand>
        <name>Mg(2+)</name>
        <dbReference type="ChEBI" id="CHEBI:18420"/>
        <label>1</label>
    </ligand>
</feature>
<keyword evidence="5" id="KW-0963">Cytoplasm</keyword>
<comment type="catalytic activity">
    <reaction evidence="11 17">
        <text>L-glutamate + NH4(+) + ATP = L-glutamine + ADP + phosphate + H(+)</text>
        <dbReference type="Rhea" id="RHEA:16169"/>
        <dbReference type="ChEBI" id="CHEBI:15378"/>
        <dbReference type="ChEBI" id="CHEBI:28938"/>
        <dbReference type="ChEBI" id="CHEBI:29985"/>
        <dbReference type="ChEBI" id="CHEBI:30616"/>
        <dbReference type="ChEBI" id="CHEBI:43474"/>
        <dbReference type="ChEBI" id="CHEBI:58359"/>
        <dbReference type="ChEBI" id="CHEBI:456216"/>
        <dbReference type="EC" id="6.3.1.2"/>
    </reaction>
</comment>
<dbReference type="InterPro" id="IPR008147">
    <property type="entry name" value="Gln_synt_N"/>
</dbReference>
<feature type="binding site" evidence="13">
    <location>
        <position position="315"/>
    </location>
    <ligand>
        <name>ATP</name>
        <dbReference type="ChEBI" id="CHEBI:30616"/>
    </ligand>
</feature>
<evidence type="ECO:0000256" key="11">
    <source>
        <dbReference type="ARBA" id="ARBA00049436"/>
    </source>
</evidence>
<evidence type="ECO:0000256" key="2">
    <source>
        <dbReference type="ARBA" id="ARBA00009897"/>
    </source>
</evidence>
<evidence type="ECO:0000256" key="8">
    <source>
        <dbReference type="ARBA" id="ARBA00022741"/>
    </source>
</evidence>
<dbReference type="InterPro" id="IPR008146">
    <property type="entry name" value="Gln_synth_cat_dom"/>
</dbReference>
<dbReference type="PROSITE" id="PS51986">
    <property type="entry name" value="GS_BETA_GRASP"/>
    <property type="match status" value="1"/>
</dbReference>
<feature type="binding site" evidence="12">
    <location>
        <position position="297"/>
    </location>
    <ligand>
        <name>L-glutamate</name>
        <dbReference type="ChEBI" id="CHEBI:29985"/>
    </ligand>
</feature>
<dbReference type="FunFam" id="3.30.590.10:FF:000003">
    <property type="entry name" value="Glutamine synthetase 2"/>
    <property type="match status" value="1"/>
</dbReference>
<evidence type="ECO:0000256" key="9">
    <source>
        <dbReference type="ARBA" id="ARBA00022840"/>
    </source>
</evidence>
<evidence type="ECO:0000259" key="18">
    <source>
        <dbReference type="PROSITE" id="PS51986"/>
    </source>
</evidence>
<feature type="binding site" evidence="14">
    <location>
        <position position="133"/>
    </location>
    <ligand>
        <name>Mg(2+)</name>
        <dbReference type="ChEBI" id="CHEBI:18420"/>
        <label>1</label>
    </ligand>
</feature>
<evidence type="ECO:0000256" key="16">
    <source>
        <dbReference type="RuleBase" id="RU000384"/>
    </source>
</evidence>
<evidence type="ECO:0000256" key="10">
    <source>
        <dbReference type="ARBA" id="ARBA00022842"/>
    </source>
</evidence>
<evidence type="ECO:0000256" key="7">
    <source>
        <dbReference type="ARBA" id="ARBA00022723"/>
    </source>
</evidence>
<protein>
    <recommendedName>
        <fullName evidence="4 17">Glutamine synthetase</fullName>
        <ecNumber evidence="3 17">6.3.1.2</ecNumber>
    </recommendedName>
</protein>